<reference evidence="2" key="3">
    <citation type="journal article" date="2017" name="Nature">
        <title>Genome sequence of the progenitor of the wheat D genome Aegilops tauschii.</title>
        <authorList>
            <person name="Luo M.C."/>
            <person name="Gu Y.Q."/>
            <person name="Puiu D."/>
            <person name="Wang H."/>
            <person name="Twardziok S.O."/>
            <person name="Deal K.R."/>
            <person name="Huo N."/>
            <person name="Zhu T."/>
            <person name="Wang L."/>
            <person name="Wang Y."/>
            <person name="McGuire P.E."/>
            <person name="Liu S."/>
            <person name="Long H."/>
            <person name="Ramasamy R.K."/>
            <person name="Rodriguez J.C."/>
            <person name="Van S.L."/>
            <person name="Yuan L."/>
            <person name="Wang Z."/>
            <person name="Xia Z."/>
            <person name="Xiao L."/>
            <person name="Anderson O.D."/>
            <person name="Ouyang S."/>
            <person name="Liang Y."/>
            <person name="Zimin A.V."/>
            <person name="Pertea G."/>
            <person name="Qi P."/>
            <person name="Bennetzen J.L."/>
            <person name="Dai X."/>
            <person name="Dawson M.W."/>
            <person name="Muller H.G."/>
            <person name="Kugler K."/>
            <person name="Rivarola-Duarte L."/>
            <person name="Spannagl M."/>
            <person name="Mayer K.F.X."/>
            <person name="Lu F.H."/>
            <person name="Bevan M.W."/>
            <person name="Leroy P."/>
            <person name="Li P."/>
            <person name="You F.M."/>
            <person name="Sun Q."/>
            <person name="Liu Z."/>
            <person name="Lyons E."/>
            <person name="Wicker T."/>
            <person name="Salzberg S.L."/>
            <person name="Devos K.M."/>
            <person name="Dvorak J."/>
        </authorList>
    </citation>
    <scope>NUCLEOTIDE SEQUENCE [LARGE SCALE GENOMIC DNA]</scope>
    <source>
        <strain evidence="2">cv. AL8/78</strain>
    </source>
</reference>
<reference evidence="2" key="5">
    <citation type="journal article" date="2021" name="G3 (Bethesda)">
        <title>Aegilops tauschii genome assembly Aet v5.0 features greater sequence contiguity and improved annotation.</title>
        <authorList>
            <person name="Wang L."/>
            <person name="Zhu T."/>
            <person name="Rodriguez J.C."/>
            <person name="Deal K.R."/>
            <person name="Dubcovsky J."/>
            <person name="McGuire P.E."/>
            <person name="Lux T."/>
            <person name="Spannagl M."/>
            <person name="Mayer K.F.X."/>
            <person name="Baldrich P."/>
            <person name="Meyers B.C."/>
            <person name="Huo N."/>
            <person name="Gu Y.Q."/>
            <person name="Zhou H."/>
            <person name="Devos K.M."/>
            <person name="Bennetzen J.L."/>
            <person name="Unver T."/>
            <person name="Budak H."/>
            <person name="Gulick P.J."/>
            <person name="Galiba G."/>
            <person name="Kalapos B."/>
            <person name="Nelson D.R."/>
            <person name="Li P."/>
            <person name="You F.M."/>
            <person name="Luo M.C."/>
            <person name="Dvorak J."/>
        </authorList>
    </citation>
    <scope>NUCLEOTIDE SEQUENCE [LARGE SCALE GENOMIC DNA]</scope>
    <source>
        <strain evidence="2">cv. AL8/78</strain>
    </source>
</reference>
<dbReference type="Proteomes" id="UP000015105">
    <property type="component" value="Chromosome 4D"/>
</dbReference>
<proteinExistence type="predicted"/>
<name>A0A453J6U8_AEGTS</name>
<reference evidence="3" key="2">
    <citation type="journal article" date="2017" name="Nat. Plants">
        <title>The Aegilops tauschii genome reveals multiple impacts of transposons.</title>
        <authorList>
            <person name="Zhao G."/>
            <person name="Zou C."/>
            <person name="Li K."/>
            <person name="Wang K."/>
            <person name="Li T."/>
            <person name="Gao L."/>
            <person name="Zhang X."/>
            <person name="Wang H."/>
            <person name="Yang Z."/>
            <person name="Liu X."/>
            <person name="Jiang W."/>
            <person name="Mao L."/>
            <person name="Kong X."/>
            <person name="Jiao Y."/>
            <person name="Jia J."/>
        </authorList>
    </citation>
    <scope>NUCLEOTIDE SEQUENCE [LARGE SCALE GENOMIC DNA]</scope>
    <source>
        <strain evidence="3">cv. AL8/78</strain>
    </source>
</reference>
<evidence type="ECO:0000256" key="1">
    <source>
        <dbReference type="SAM" id="MobiDB-lite"/>
    </source>
</evidence>
<evidence type="ECO:0000313" key="3">
    <source>
        <dbReference type="Proteomes" id="UP000015105"/>
    </source>
</evidence>
<dbReference type="EnsemblPlants" id="AET4Gv20816100.2">
    <property type="protein sequence ID" value="AET4Gv20816100.2"/>
    <property type="gene ID" value="AET4Gv20816100"/>
</dbReference>
<reference evidence="2" key="4">
    <citation type="submission" date="2019-03" db="UniProtKB">
        <authorList>
            <consortium name="EnsemblPlants"/>
        </authorList>
    </citation>
    <scope>IDENTIFICATION</scope>
</reference>
<organism evidence="2 3">
    <name type="scientific">Aegilops tauschii subsp. strangulata</name>
    <name type="common">Goatgrass</name>
    <dbReference type="NCBI Taxonomy" id="200361"/>
    <lineage>
        <taxon>Eukaryota</taxon>
        <taxon>Viridiplantae</taxon>
        <taxon>Streptophyta</taxon>
        <taxon>Embryophyta</taxon>
        <taxon>Tracheophyta</taxon>
        <taxon>Spermatophyta</taxon>
        <taxon>Magnoliopsida</taxon>
        <taxon>Liliopsida</taxon>
        <taxon>Poales</taxon>
        <taxon>Poaceae</taxon>
        <taxon>BOP clade</taxon>
        <taxon>Pooideae</taxon>
        <taxon>Triticodae</taxon>
        <taxon>Triticeae</taxon>
        <taxon>Triticinae</taxon>
        <taxon>Aegilops</taxon>
    </lineage>
</organism>
<feature type="region of interest" description="Disordered" evidence="1">
    <location>
        <begin position="39"/>
        <end position="76"/>
    </location>
</feature>
<keyword evidence="3" id="KW-1185">Reference proteome</keyword>
<feature type="compositionally biased region" description="Gly residues" evidence="1">
    <location>
        <begin position="67"/>
        <end position="76"/>
    </location>
</feature>
<evidence type="ECO:0000313" key="2">
    <source>
        <dbReference type="EnsemblPlants" id="AET4Gv20816100.2"/>
    </source>
</evidence>
<sequence>MDAINLRGGSRITCPGKLLEELVSIWFPPTMLSAKVGSSVLHEPSGRPPPRCSGPWRRCSAPSETAGAGGGCQTTA</sequence>
<accession>A0A453J6U8</accession>
<dbReference type="AlphaFoldDB" id="A0A453J6U8"/>
<reference evidence="3" key="1">
    <citation type="journal article" date="2014" name="Science">
        <title>Ancient hybridizations among the ancestral genomes of bread wheat.</title>
        <authorList>
            <consortium name="International Wheat Genome Sequencing Consortium,"/>
            <person name="Marcussen T."/>
            <person name="Sandve S.R."/>
            <person name="Heier L."/>
            <person name="Spannagl M."/>
            <person name="Pfeifer M."/>
            <person name="Jakobsen K.S."/>
            <person name="Wulff B.B."/>
            <person name="Steuernagel B."/>
            <person name="Mayer K.F."/>
            <person name="Olsen O.A."/>
        </authorList>
    </citation>
    <scope>NUCLEOTIDE SEQUENCE [LARGE SCALE GENOMIC DNA]</scope>
    <source>
        <strain evidence="3">cv. AL8/78</strain>
    </source>
</reference>
<protein>
    <submittedName>
        <fullName evidence="2">Uncharacterized protein</fullName>
    </submittedName>
</protein>
<dbReference type="Gramene" id="AET4Gv20816100.2">
    <property type="protein sequence ID" value="AET4Gv20816100.2"/>
    <property type="gene ID" value="AET4Gv20816100"/>
</dbReference>